<sequence>MDPVEDPAAADEPGAVLEPDRWWTRVLVPEPRPWPRSFGWLARADASSALLVWYPGEPGDAELPMLPELSPRIEVELVRPGSAGQEGGDLDVLVGELRLPGVLGRARHGWSATLLVPGAELDGGSDLAVTVRAAGVPAPLQLRLEAAPVTDVLEGRRHLLSRVQQLS</sequence>
<gene>
    <name evidence="1" type="ORF">RHODO2019_04445</name>
</gene>
<evidence type="ECO:0008006" key="3">
    <source>
        <dbReference type="Google" id="ProtNLM"/>
    </source>
</evidence>
<dbReference type="EMBL" id="CP110615">
    <property type="protein sequence ID" value="UZJ25708.1"/>
    <property type="molecule type" value="Genomic_DNA"/>
</dbReference>
<accession>A0ABY6P3D6</accession>
<protein>
    <recommendedName>
        <fullName evidence="3">SRPBCC family protein</fullName>
    </recommendedName>
</protein>
<organism evidence="1 2">
    <name type="scientific">Rhodococcus antarcticus</name>
    <dbReference type="NCBI Taxonomy" id="2987751"/>
    <lineage>
        <taxon>Bacteria</taxon>
        <taxon>Bacillati</taxon>
        <taxon>Actinomycetota</taxon>
        <taxon>Actinomycetes</taxon>
        <taxon>Mycobacteriales</taxon>
        <taxon>Nocardiaceae</taxon>
        <taxon>Rhodococcus</taxon>
    </lineage>
</organism>
<name>A0ABY6P3D6_9NOCA</name>
<dbReference type="RefSeq" id="WP_265383812.1">
    <property type="nucleotide sequence ID" value="NZ_CP110615.1"/>
</dbReference>
<evidence type="ECO:0000313" key="2">
    <source>
        <dbReference type="Proteomes" id="UP001164965"/>
    </source>
</evidence>
<keyword evidence="2" id="KW-1185">Reference proteome</keyword>
<reference evidence="1" key="1">
    <citation type="submission" date="2022-10" db="EMBL/GenBank/DDBJ databases">
        <title>Rhodococcus sp.75.</title>
        <authorList>
            <person name="Sun M."/>
        </authorList>
    </citation>
    <scope>NUCLEOTIDE SEQUENCE</scope>
    <source>
        <strain evidence="1">75</strain>
    </source>
</reference>
<dbReference type="Proteomes" id="UP001164965">
    <property type="component" value="Chromosome"/>
</dbReference>
<proteinExistence type="predicted"/>
<evidence type="ECO:0000313" key="1">
    <source>
        <dbReference type="EMBL" id="UZJ25708.1"/>
    </source>
</evidence>